<keyword evidence="2" id="KW-1185">Reference proteome</keyword>
<feature type="non-terminal residue" evidence="1">
    <location>
        <position position="63"/>
    </location>
</feature>
<feature type="non-terminal residue" evidence="1">
    <location>
        <position position="1"/>
    </location>
</feature>
<dbReference type="Proteomes" id="UP001529510">
    <property type="component" value="Unassembled WGS sequence"/>
</dbReference>
<dbReference type="Pfam" id="PF20927">
    <property type="entry name" value="Htt_C-HEAT"/>
    <property type="match status" value="1"/>
</dbReference>
<dbReference type="PANTHER" id="PTHR10170:SF10">
    <property type="entry name" value="HUNTINGTIN"/>
    <property type="match status" value="1"/>
</dbReference>
<dbReference type="PANTHER" id="PTHR10170">
    <property type="entry name" value="HUNTINGTON DISEASE PROTEIN"/>
    <property type="match status" value="1"/>
</dbReference>
<protein>
    <submittedName>
        <fullName evidence="1">Uncharacterized protein</fullName>
    </submittedName>
</protein>
<gene>
    <name evidence="1" type="ORF">M9458_001390</name>
</gene>
<accession>A0ABD0RXZ2</accession>
<proteinExistence type="predicted"/>
<evidence type="ECO:0000313" key="1">
    <source>
        <dbReference type="EMBL" id="KAL0203372.1"/>
    </source>
</evidence>
<dbReference type="EMBL" id="JAMKFB020000001">
    <property type="protein sequence ID" value="KAL0203372.1"/>
    <property type="molecule type" value="Genomic_DNA"/>
</dbReference>
<dbReference type="InterPro" id="IPR028426">
    <property type="entry name" value="Huntingtin_fam"/>
</dbReference>
<reference evidence="1 2" key="1">
    <citation type="submission" date="2024-05" db="EMBL/GenBank/DDBJ databases">
        <title>Genome sequencing and assembly of Indian major carp, Cirrhinus mrigala (Hamilton, 1822).</title>
        <authorList>
            <person name="Mohindra V."/>
            <person name="Chowdhury L.M."/>
            <person name="Lal K."/>
            <person name="Jena J.K."/>
        </authorList>
    </citation>
    <scope>NUCLEOTIDE SEQUENCE [LARGE SCALE GENOMIC DNA]</scope>
    <source>
        <strain evidence="1">CM1030</strain>
        <tissue evidence="1">Blood</tissue>
    </source>
</reference>
<dbReference type="AlphaFoldDB" id="A0ABD0RXZ2"/>
<organism evidence="1 2">
    <name type="scientific">Cirrhinus mrigala</name>
    <name type="common">Mrigala</name>
    <dbReference type="NCBI Taxonomy" id="683832"/>
    <lineage>
        <taxon>Eukaryota</taxon>
        <taxon>Metazoa</taxon>
        <taxon>Chordata</taxon>
        <taxon>Craniata</taxon>
        <taxon>Vertebrata</taxon>
        <taxon>Euteleostomi</taxon>
        <taxon>Actinopterygii</taxon>
        <taxon>Neopterygii</taxon>
        <taxon>Teleostei</taxon>
        <taxon>Ostariophysi</taxon>
        <taxon>Cypriniformes</taxon>
        <taxon>Cyprinidae</taxon>
        <taxon>Labeoninae</taxon>
        <taxon>Labeonini</taxon>
        <taxon>Cirrhinus</taxon>
    </lineage>
</organism>
<sequence length="63" mass="6917">DKAIAEPVCRLLESTLRSTHLPSRIGALHGVLYVLECDLLDDTARQLIPTVSEYLLSNLKAIA</sequence>
<name>A0ABD0RXZ2_CIRMR</name>
<dbReference type="InterPro" id="IPR048413">
    <property type="entry name" value="Htt_C-HEAT_rpt"/>
</dbReference>
<evidence type="ECO:0000313" key="2">
    <source>
        <dbReference type="Proteomes" id="UP001529510"/>
    </source>
</evidence>
<comment type="caution">
    <text evidence="1">The sequence shown here is derived from an EMBL/GenBank/DDBJ whole genome shotgun (WGS) entry which is preliminary data.</text>
</comment>